<dbReference type="EMBL" id="CAICTM010001100">
    <property type="protein sequence ID" value="CAB9520437.1"/>
    <property type="molecule type" value="Genomic_DNA"/>
</dbReference>
<keyword evidence="2" id="KW-1185">Reference proteome</keyword>
<name>A0A9N8HPL4_9STRA</name>
<reference evidence="1" key="1">
    <citation type="submission" date="2020-06" db="EMBL/GenBank/DDBJ databases">
        <authorList>
            <consortium name="Plant Systems Biology data submission"/>
        </authorList>
    </citation>
    <scope>NUCLEOTIDE SEQUENCE</scope>
    <source>
        <strain evidence="1">D6</strain>
    </source>
</reference>
<accession>A0A9N8HPL4</accession>
<sequence length="465" mass="51504">MAKSSKVAARKATALRQKPLVGQAILLKGGTGAKRLYNKKKAFVVHYAERGCWMTVRLDQDEEACGTTNMTTDIKWRKGGFEHPPSETDPLKVLDEETLKLVFSFLLKAPNNDERGNHNVWLRNQAGSIRGHVRAVSQKWKNSIDMILSDVIGPVQVDFGNCPTHAVPTLGSMMKKHRIKIQTLNLGYASLADFPFLIELIRDCDTRHATKLIANRVNMLRVEESSWPQYTPLQARVVDLDATDNVEAVRLQHAQKELFKAIGENCPKLRELSVAVTLPANSLNYTGYIDGSLFSLASIESLEVSLGYCGKKLGLEMQVDSNVVTKLIQKLPSLRCLKLASSTREGANGWRFHIQSPSLETLVAENIPKRMWVTCACPQLQTFESSGGSYAPHGGILPVLTQDQYESMTSNAGHVLLSAGAFSFPHLSVPDTCEVKLAGDCFRKGFFTLYSNRLADIQSARFNPV</sequence>
<dbReference type="SUPFAM" id="SSF52047">
    <property type="entry name" value="RNI-like"/>
    <property type="match status" value="1"/>
</dbReference>
<dbReference type="OrthoDB" id="55369at2759"/>
<evidence type="ECO:0000313" key="1">
    <source>
        <dbReference type="EMBL" id="CAB9520437.1"/>
    </source>
</evidence>
<evidence type="ECO:0000313" key="2">
    <source>
        <dbReference type="Proteomes" id="UP001153069"/>
    </source>
</evidence>
<comment type="caution">
    <text evidence="1">The sequence shown here is derived from an EMBL/GenBank/DDBJ whole genome shotgun (WGS) entry which is preliminary data.</text>
</comment>
<dbReference type="AlphaFoldDB" id="A0A9N8HPL4"/>
<organism evidence="1 2">
    <name type="scientific">Seminavis robusta</name>
    <dbReference type="NCBI Taxonomy" id="568900"/>
    <lineage>
        <taxon>Eukaryota</taxon>
        <taxon>Sar</taxon>
        <taxon>Stramenopiles</taxon>
        <taxon>Ochrophyta</taxon>
        <taxon>Bacillariophyta</taxon>
        <taxon>Bacillariophyceae</taxon>
        <taxon>Bacillariophycidae</taxon>
        <taxon>Naviculales</taxon>
        <taxon>Naviculaceae</taxon>
        <taxon>Seminavis</taxon>
    </lineage>
</organism>
<gene>
    <name evidence="1" type="ORF">SEMRO_1102_G241540.1</name>
</gene>
<dbReference type="Proteomes" id="UP001153069">
    <property type="component" value="Unassembled WGS sequence"/>
</dbReference>
<protein>
    <submittedName>
        <fullName evidence="1">Uncharacterized protein</fullName>
    </submittedName>
</protein>
<proteinExistence type="predicted"/>